<accession>A0ABV9LBS6</accession>
<dbReference type="RefSeq" id="WP_152594935.1">
    <property type="nucleotide sequence ID" value="NZ_JBHSHB010000041.1"/>
</dbReference>
<protein>
    <submittedName>
        <fullName evidence="1">Lacal_2735 family protein</fullName>
    </submittedName>
</protein>
<comment type="caution">
    <text evidence="1">The sequence shown here is derived from an EMBL/GenBank/DDBJ whole genome shotgun (WGS) entry which is preliminary data.</text>
</comment>
<proteinExistence type="predicted"/>
<gene>
    <name evidence="1" type="ORF">ACFO5T_14365</name>
</gene>
<reference evidence="2" key="1">
    <citation type="journal article" date="2019" name="Int. J. Syst. Evol. Microbiol.">
        <title>The Global Catalogue of Microorganisms (GCM) 10K type strain sequencing project: providing services to taxonomists for standard genome sequencing and annotation.</title>
        <authorList>
            <consortium name="The Broad Institute Genomics Platform"/>
            <consortium name="The Broad Institute Genome Sequencing Center for Infectious Disease"/>
            <person name="Wu L."/>
            <person name="Ma J."/>
        </authorList>
    </citation>
    <scope>NUCLEOTIDE SEQUENCE [LARGE SCALE GENOMIC DNA]</scope>
    <source>
        <strain evidence="2">CGMCC 4.7427</strain>
    </source>
</reference>
<dbReference type="Proteomes" id="UP001595878">
    <property type="component" value="Unassembled WGS sequence"/>
</dbReference>
<name>A0ABV9LBS6_9FLAO</name>
<dbReference type="InterPro" id="IPR045493">
    <property type="entry name" value="DUF6435"/>
</dbReference>
<organism evidence="1 2">
    <name type="scientific">Dokdonia genika</name>
    <dbReference type="NCBI Taxonomy" id="308113"/>
    <lineage>
        <taxon>Bacteria</taxon>
        <taxon>Pseudomonadati</taxon>
        <taxon>Bacteroidota</taxon>
        <taxon>Flavobacteriia</taxon>
        <taxon>Flavobacteriales</taxon>
        <taxon>Flavobacteriaceae</taxon>
        <taxon>Dokdonia</taxon>
    </lineage>
</organism>
<evidence type="ECO:0000313" key="2">
    <source>
        <dbReference type="Proteomes" id="UP001595878"/>
    </source>
</evidence>
<keyword evidence="2" id="KW-1185">Reference proteome</keyword>
<evidence type="ECO:0000313" key="1">
    <source>
        <dbReference type="EMBL" id="MFC4691616.1"/>
    </source>
</evidence>
<dbReference type="NCBIfam" id="NF033487">
    <property type="entry name" value="Lacal_2735_fam"/>
    <property type="match status" value="1"/>
</dbReference>
<sequence>MTNVASKHKRLKSFMQRKHKKLVEESYNIMYTDHEKSDVLTYEALQLDKKIKFLKF</sequence>
<dbReference type="EMBL" id="JBHSHB010000041">
    <property type="protein sequence ID" value="MFC4691616.1"/>
    <property type="molecule type" value="Genomic_DNA"/>
</dbReference>